<organism evidence="1 2">
    <name type="scientific">Pleurodeles waltl</name>
    <name type="common">Iberian ribbed newt</name>
    <dbReference type="NCBI Taxonomy" id="8319"/>
    <lineage>
        <taxon>Eukaryota</taxon>
        <taxon>Metazoa</taxon>
        <taxon>Chordata</taxon>
        <taxon>Craniata</taxon>
        <taxon>Vertebrata</taxon>
        <taxon>Euteleostomi</taxon>
        <taxon>Amphibia</taxon>
        <taxon>Batrachia</taxon>
        <taxon>Caudata</taxon>
        <taxon>Salamandroidea</taxon>
        <taxon>Salamandridae</taxon>
        <taxon>Pleurodelinae</taxon>
        <taxon>Pleurodeles</taxon>
    </lineage>
</organism>
<evidence type="ECO:0000313" key="2">
    <source>
        <dbReference type="Proteomes" id="UP001066276"/>
    </source>
</evidence>
<name>A0AAV7S8C0_PLEWA</name>
<proteinExistence type="predicted"/>
<dbReference type="Proteomes" id="UP001066276">
    <property type="component" value="Chromosome 4_2"/>
</dbReference>
<reference evidence="1" key="1">
    <citation type="journal article" date="2022" name="bioRxiv">
        <title>Sequencing and chromosome-scale assembly of the giantPleurodeles waltlgenome.</title>
        <authorList>
            <person name="Brown T."/>
            <person name="Elewa A."/>
            <person name="Iarovenko S."/>
            <person name="Subramanian E."/>
            <person name="Araus A.J."/>
            <person name="Petzold A."/>
            <person name="Susuki M."/>
            <person name="Suzuki K.-i.T."/>
            <person name="Hayashi T."/>
            <person name="Toyoda A."/>
            <person name="Oliveira C."/>
            <person name="Osipova E."/>
            <person name="Leigh N.D."/>
            <person name="Simon A."/>
            <person name="Yun M.H."/>
        </authorList>
    </citation>
    <scope>NUCLEOTIDE SEQUENCE</scope>
    <source>
        <strain evidence="1">20211129_DDA</strain>
        <tissue evidence="1">Liver</tissue>
    </source>
</reference>
<comment type="caution">
    <text evidence="1">The sequence shown here is derived from an EMBL/GenBank/DDBJ whole genome shotgun (WGS) entry which is preliminary data.</text>
</comment>
<evidence type="ECO:0000313" key="1">
    <source>
        <dbReference type="EMBL" id="KAJ1161056.1"/>
    </source>
</evidence>
<keyword evidence="2" id="KW-1185">Reference proteome</keyword>
<gene>
    <name evidence="1" type="ORF">NDU88_001544</name>
</gene>
<protein>
    <submittedName>
        <fullName evidence="1">Uncharacterized protein</fullName>
    </submittedName>
</protein>
<dbReference type="EMBL" id="JANPWB010000008">
    <property type="protein sequence ID" value="KAJ1161056.1"/>
    <property type="molecule type" value="Genomic_DNA"/>
</dbReference>
<accession>A0AAV7S8C0</accession>
<dbReference type="AlphaFoldDB" id="A0AAV7S8C0"/>
<sequence>MDTVKHSHDAQVEELGHHRQELLSLQESNHKLQYRLADLKNKLRRSSICIRGDLMKATPGPLEDFVTRLCKHVAPALKDQELILDRTHRVGRPSQAPGWAQDLLTCLHYYKQGEQILAAFVI</sequence>
<dbReference type="Gene3D" id="3.30.70.1820">
    <property type="entry name" value="L1 transposable element, RRM domain"/>
    <property type="match status" value="1"/>
</dbReference>